<dbReference type="Proteomes" id="UP000298050">
    <property type="component" value="Unassembled WGS sequence"/>
</dbReference>
<organism evidence="1 2">
    <name type="scientific">Mangrovimicrobium sediminis</name>
    <dbReference type="NCBI Taxonomy" id="2562682"/>
    <lineage>
        <taxon>Bacteria</taxon>
        <taxon>Pseudomonadati</taxon>
        <taxon>Pseudomonadota</taxon>
        <taxon>Gammaproteobacteria</taxon>
        <taxon>Cellvibrionales</taxon>
        <taxon>Halieaceae</taxon>
        <taxon>Mangrovimicrobium</taxon>
    </lineage>
</organism>
<sequence length="426" mass="48311">MPEESAEADRITLDSLSESLRGFYVPQFEMLVEGAGLPDDVMRDVIELTYKDDLDNMDSFQITVSNWDEVARDYKYIGSEDVAGMGAGANGPRSAGSAQSDRYELFEPCSKQVKVRMGYLGDLKTMMTGFFTTMEPSFSPGAPATLNVRGINVLQRLRTKKYNDFFEGMRPSEIARLVGERRDEDLNALRLPIEIVIDEDVLGNERPIAQIAQRNEYSIDFLWKLARREGYVITMLESGEPDGDPRIRFAPSERGQSLGDAVYDLKLRQSLIDFRPRITTANQFKSVTVNSWNRSTQERITETVSFEDEEMQELNADLRYMLCMCDAREELVVDEPQWDENQAKERARALLLDQQKQMVKASGTTLGLPLLRAGTRVRISEVGARLTGDYFVTSTEHVFNDSGYITKFEARRETVPADGETRPCRT</sequence>
<keyword evidence="2" id="KW-1185">Reference proteome</keyword>
<comment type="caution">
    <text evidence="1">The sequence shown here is derived from an EMBL/GenBank/DDBJ whole genome shotgun (WGS) entry which is preliminary data.</text>
</comment>
<protein>
    <submittedName>
        <fullName evidence="1">Phage late control D family protein</fullName>
    </submittedName>
</protein>
<accession>A0A4Z0M9I4</accession>
<dbReference type="RefSeq" id="WP_135440756.1">
    <property type="nucleotide sequence ID" value="NZ_SRLE01000001.1"/>
</dbReference>
<dbReference type="AlphaFoldDB" id="A0A4Z0M9I4"/>
<evidence type="ECO:0000313" key="1">
    <source>
        <dbReference type="EMBL" id="TGD76179.1"/>
    </source>
</evidence>
<dbReference type="OrthoDB" id="9762420at2"/>
<evidence type="ECO:0000313" key="2">
    <source>
        <dbReference type="Proteomes" id="UP000298050"/>
    </source>
</evidence>
<dbReference type="EMBL" id="SRLE01000001">
    <property type="protein sequence ID" value="TGD76179.1"/>
    <property type="molecule type" value="Genomic_DNA"/>
</dbReference>
<name>A0A4Z0M9I4_9GAMM</name>
<gene>
    <name evidence="1" type="ORF">E4634_01120</name>
</gene>
<reference evidence="1 2" key="1">
    <citation type="submission" date="2019-04" db="EMBL/GenBank/DDBJ databases">
        <title>Taxonomy of novel Haliea sp. from mangrove soil of West Coast of India.</title>
        <authorList>
            <person name="Verma A."/>
            <person name="Kumar P."/>
            <person name="Krishnamurthi S."/>
        </authorList>
    </citation>
    <scope>NUCLEOTIDE SEQUENCE [LARGE SCALE GENOMIC DNA]</scope>
    <source>
        <strain evidence="1 2">SAOS-164</strain>
    </source>
</reference>
<proteinExistence type="predicted"/>
<dbReference type="SUPFAM" id="SSF69279">
    <property type="entry name" value="Phage tail proteins"/>
    <property type="match status" value="1"/>
</dbReference>